<reference evidence="4 5" key="1">
    <citation type="submission" date="2018-04" db="EMBL/GenBank/DDBJ databases">
        <title>Methylobacterium sp. PR1016A genome.</title>
        <authorList>
            <person name="Park W."/>
        </authorList>
    </citation>
    <scope>NUCLEOTIDE SEQUENCE [LARGE SCALE GENOMIC DNA]</scope>
    <source>
        <strain evidence="4 5">PR1016A</strain>
    </source>
</reference>
<dbReference type="EMBL" id="CP028843">
    <property type="protein sequence ID" value="AWB22632.1"/>
    <property type="molecule type" value="Genomic_DNA"/>
</dbReference>
<keyword evidence="5" id="KW-1185">Reference proteome</keyword>
<dbReference type="SUPFAM" id="SSF55073">
    <property type="entry name" value="Nucleotide cyclase"/>
    <property type="match status" value="1"/>
</dbReference>
<feature type="domain" description="GGDEF" evidence="3">
    <location>
        <begin position="210"/>
        <end position="345"/>
    </location>
</feature>
<dbReference type="SMART" id="SM00267">
    <property type="entry name" value="GGDEF"/>
    <property type="match status" value="1"/>
</dbReference>
<dbReference type="NCBIfam" id="TIGR00254">
    <property type="entry name" value="GGDEF"/>
    <property type="match status" value="1"/>
</dbReference>
<evidence type="ECO:0000313" key="4">
    <source>
        <dbReference type="EMBL" id="AWB22632.1"/>
    </source>
</evidence>
<dbReference type="InterPro" id="IPR050469">
    <property type="entry name" value="Diguanylate_Cyclase"/>
</dbReference>
<organism evidence="4 5">
    <name type="scientific">Methylobacterium currus</name>
    <dbReference type="NCBI Taxonomy" id="2051553"/>
    <lineage>
        <taxon>Bacteria</taxon>
        <taxon>Pseudomonadati</taxon>
        <taxon>Pseudomonadota</taxon>
        <taxon>Alphaproteobacteria</taxon>
        <taxon>Hyphomicrobiales</taxon>
        <taxon>Methylobacteriaceae</taxon>
        <taxon>Methylobacterium</taxon>
    </lineage>
</organism>
<dbReference type="RefSeq" id="WP_099954441.1">
    <property type="nucleotide sequence ID" value="NZ_CP028843.1"/>
</dbReference>
<dbReference type="CDD" id="cd01949">
    <property type="entry name" value="GGDEF"/>
    <property type="match status" value="1"/>
</dbReference>
<evidence type="ECO:0000256" key="1">
    <source>
        <dbReference type="ARBA" id="ARBA00012528"/>
    </source>
</evidence>
<evidence type="ECO:0000313" key="5">
    <source>
        <dbReference type="Proteomes" id="UP000244755"/>
    </source>
</evidence>
<dbReference type="InterPro" id="IPR029787">
    <property type="entry name" value="Nucleotide_cyclase"/>
</dbReference>
<evidence type="ECO:0000256" key="2">
    <source>
        <dbReference type="ARBA" id="ARBA00034247"/>
    </source>
</evidence>
<dbReference type="AlphaFoldDB" id="A0A2R4WM52"/>
<gene>
    <name evidence="4" type="ORF">DA075_18370</name>
</gene>
<dbReference type="OrthoDB" id="9812260at2"/>
<dbReference type="PANTHER" id="PTHR45138:SF9">
    <property type="entry name" value="DIGUANYLATE CYCLASE DGCM-RELATED"/>
    <property type="match status" value="1"/>
</dbReference>
<evidence type="ECO:0000259" key="3">
    <source>
        <dbReference type="PROSITE" id="PS50887"/>
    </source>
</evidence>
<dbReference type="InterPro" id="IPR043128">
    <property type="entry name" value="Rev_trsase/Diguanyl_cyclase"/>
</dbReference>
<dbReference type="Proteomes" id="UP000244755">
    <property type="component" value="Chromosome 1"/>
</dbReference>
<dbReference type="PROSITE" id="PS50887">
    <property type="entry name" value="GGDEF"/>
    <property type="match status" value="1"/>
</dbReference>
<comment type="catalytic activity">
    <reaction evidence="2">
        <text>2 GTP = 3',3'-c-di-GMP + 2 diphosphate</text>
        <dbReference type="Rhea" id="RHEA:24898"/>
        <dbReference type="ChEBI" id="CHEBI:33019"/>
        <dbReference type="ChEBI" id="CHEBI:37565"/>
        <dbReference type="ChEBI" id="CHEBI:58805"/>
        <dbReference type="EC" id="2.7.7.65"/>
    </reaction>
</comment>
<dbReference type="Pfam" id="PF00990">
    <property type="entry name" value="GGDEF"/>
    <property type="match status" value="1"/>
</dbReference>
<dbReference type="PANTHER" id="PTHR45138">
    <property type="entry name" value="REGULATORY COMPONENTS OF SENSORY TRANSDUCTION SYSTEM"/>
    <property type="match status" value="1"/>
</dbReference>
<dbReference type="EC" id="2.7.7.65" evidence="1"/>
<name>A0A2R4WM52_9HYPH</name>
<proteinExistence type="predicted"/>
<accession>A0A2R4WM52</accession>
<dbReference type="Gene3D" id="3.30.70.270">
    <property type="match status" value="1"/>
</dbReference>
<dbReference type="GO" id="GO:0052621">
    <property type="term" value="F:diguanylate cyclase activity"/>
    <property type="evidence" value="ECO:0007669"/>
    <property type="project" value="UniProtKB-EC"/>
</dbReference>
<dbReference type="KEGG" id="mee:DA075_18370"/>
<dbReference type="FunFam" id="3.30.70.270:FF:000001">
    <property type="entry name" value="Diguanylate cyclase domain protein"/>
    <property type="match status" value="1"/>
</dbReference>
<sequence length="349" mass="37347">MLPNSTSSSSPTTVINTINGLEDLAASTLKTIRTHGLPATPHIFQRLFRHFSAPQADLPLSELLALLAAQDATAAGALAADAEVVQEGALALRDEAGRLVTALAGTEAVLARYGAVLDGCASTLGPKNSEGLLVQSVALLAQETARMSAQNNLLVGELRASTARVGQLRQSLAVVRQEASVDGLTGIANRRAFDARLRRQLGQAKRNEAAPFCLVLLDVDHFKRFNDTHGHRTGDRVLRLVAQMLTANVKGKDFVARYGGEEFAILLGDVDEETAAAIARQICSRLAAKKIVKRETGEEIGAITLSAGVSLVRLNDTQGSLVERADQALYEAKHEGRNRVYVARYHSEL</sequence>
<dbReference type="InterPro" id="IPR000160">
    <property type="entry name" value="GGDEF_dom"/>
</dbReference>
<protein>
    <recommendedName>
        <fullName evidence="1">diguanylate cyclase</fullName>
        <ecNumber evidence="1">2.7.7.65</ecNumber>
    </recommendedName>
</protein>